<comment type="similarity">
    <text evidence="2">Belongs to the YbaB/EbfC family.</text>
</comment>
<keyword evidence="1 2" id="KW-0238">DNA-binding</keyword>
<dbReference type="Pfam" id="PF02575">
    <property type="entry name" value="YbaB_DNA_bd"/>
    <property type="match status" value="1"/>
</dbReference>
<organism evidence="4 5">
    <name type="scientific">Terriglobus roseus</name>
    <dbReference type="NCBI Taxonomy" id="392734"/>
    <lineage>
        <taxon>Bacteria</taxon>
        <taxon>Pseudomonadati</taxon>
        <taxon>Acidobacteriota</taxon>
        <taxon>Terriglobia</taxon>
        <taxon>Terriglobales</taxon>
        <taxon>Acidobacteriaceae</taxon>
        <taxon>Terriglobus</taxon>
    </lineage>
</organism>
<comment type="subcellular location">
    <subcellularLocation>
        <location evidence="2">Cytoplasm</location>
        <location evidence="2">Nucleoid</location>
    </subcellularLocation>
</comment>
<feature type="compositionally biased region" description="Polar residues" evidence="3">
    <location>
        <begin position="14"/>
        <end position="31"/>
    </location>
</feature>
<dbReference type="SUPFAM" id="SSF82607">
    <property type="entry name" value="YbaB-like"/>
    <property type="match status" value="1"/>
</dbReference>
<dbReference type="PANTHER" id="PTHR33449">
    <property type="entry name" value="NUCLEOID-ASSOCIATED PROTEIN YBAB"/>
    <property type="match status" value="1"/>
</dbReference>
<dbReference type="GO" id="GO:0003677">
    <property type="term" value="F:DNA binding"/>
    <property type="evidence" value="ECO:0007669"/>
    <property type="project" value="UniProtKB-UniRule"/>
</dbReference>
<name>A0A1H4J515_9BACT</name>
<evidence type="ECO:0000256" key="3">
    <source>
        <dbReference type="SAM" id="MobiDB-lite"/>
    </source>
</evidence>
<proteinExistence type="inferred from homology"/>
<comment type="function">
    <text evidence="2">Binds to DNA and alters its conformation. May be involved in regulation of gene expression, nucleoid organization and DNA protection.</text>
</comment>
<dbReference type="PIRSF" id="PIRSF004555">
    <property type="entry name" value="UCP004555"/>
    <property type="match status" value="1"/>
</dbReference>
<dbReference type="HAMAP" id="MF_00274">
    <property type="entry name" value="DNA_YbaB_EbfC"/>
    <property type="match status" value="1"/>
</dbReference>
<dbReference type="EMBL" id="FNSD01000001">
    <property type="protein sequence ID" value="SEB41301.1"/>
    <property type="molecule type" value="Genomic_DNA"/>
</dbReference>
<feature type="region of interest" description="Disordered" evidence="3">
    <location>
        <begin position="1"/>
        <end position="38"/>
    </location>
</feature>
<evidence type="ECO:0000256" key="1">
    <source>
        <dbReference type="ARBA" id="ARBA00023125"/>
    </source>
</evidence>
<comment type="subunit">
    <text evidence="2">Homodimer.</text>
</comment>
<evidence type="ECO:0000313" key="4">
    <source>
        <dbReference type="EMBL" id="SEB41301.1"/>
    </source>
</evidence>
<dbReference type="GO" id="GO:0005829">
    <property type="term" value="C:cytosol"/>
    <property type="evidence" value="ECO:0007669"/>
    <property type="project" value="TreeGrafter"/>
</dbReference>
<dbReference type="OrthoDB" id="9795263at2"/>
<dbReference type="RefSeq" id="WP_074652083.1">
    <property type="nucleotide sequence ID" value="NZ_FNSD01000001.1"/>
</dbReference>
<keyword evidence="2" id="KW-0963">Cytoplasm</keyword>
<reference evidence="4 5" key="1">
    <citation type="submission" date="2016-10" db="EMBL/GenBank/DDBJ databases">
        <authorList>
            <person name="de Groot N.N."/>
        </authorList>
    </citation>
    <scope>NUCLEOTIDE SEQUENCE [LARGE SCALE GENOMIC DNA]</scope>
    <source>
        <strain evidence="4 5">AB35.6</strain>
    </source>
</reference>
<dbReference type="NCBIfam" id="TIGR00103">
    <property type="entry name" value="DNA_YbaB_EbfC"/>
    <property type="match status" value="1"/>
</dbReference>
<dbReference type="PANTHER" id="PTHR33449:SF1">
    <property type="entry name" value="NUCLEOID-ASSOCIATED PROTEIN YBAB"/>
    <property type="match status" value="1"/>
</dbReference>
<dbReference type="GO" id="GO:0043590">
    <property type="term" value="C:bacterial nucleoid"/>
    <property type="evidence" value="ECO:0007669"/>
    <property type="project" value="UniProtKB-UniRule"/>
</dbReference>
<evidence type="ECO:0000313" key="5">
    <source>
        <dbReference type="Proteomes" id="UP000182409"/>
    </source>
</evidence>
<dbReference type="InterPro" id="IPR004401">
    <property type="entry name" value="YbaB/EbfC"/>
</dbReference>
<sequence>MDMSKLQEMMGQAQHMQEQMEQKLATTTAEASSGGGLVTARVNGKKELLRLKIDPTALAASSGDVEMLEDLITAAINEAGRKADEQMQAATSGMLGGMDLGKLLG</sequence>
<dbReference type="AlphaFoldDB" id="A0A1H4J515"/>
<dbReference type="Proteomes" id="UP000182409">
    <property type="component" value="Unassembled WGS sequence"/>
</dbReference>
<dbReference type="Gene3D" id="3.30.1310.10">
    <property type="entry name" value="Nucleoid-associated protein YbaB-like domain"/>
    <property type="match status" value="1"/>
</dbReference>
<dbReference type="InterPro" id="IPR036894">
    <property type="entry name" value="YbaB-like_sf"/>
</dbReference>
<evidence type="ECO:0000256" key="2">
    <source>
        <dbReference type="HAMAP-Rule" id="MF_00274"/>
    </source>
</evidence>
<gene>
    <name evidence="4" type="ORF">SAMN05443244_0365</name>
</gene>
<protein>
    <recommendedName>
        <fullName evidence="2">Nucleoid-associated protein SAMN05443244_0365</fullName>
    </recommendedName>
</protein>
<accession>A0A1H4J515</accession>